<feature type="non-terminal residue" evidence="2">
    <location>
        <position position="1"/>
    </location>
</feature>
<accession>A0A0F9CTB9</accession>
<organism evidence="2">
    <name type="scientific">marine sediment metagenome</name>
    <dbReference type="NCBI Taxonomy" id="412755"/>
    <lineage>
        <taxon>unclassified sequences</taxon>
        <taxon>metagenomes</taxon>
        <taxon>ecological metagenomes</taxon>
    </lineage>
</organism>
<feature type="region of interest" description="Disordered" evidence="1">
    <location>
        <begin position="208"/>
        <end position="242"/>
    </location>
</feature>
<protein>
    <submittedName>
        <fullName evidence="2">Uncharacterized protein</fullName>
    </submittedName>
</protein>
<gene>
    <name evidence="2" type="ORF">LCGC14_2283100</name>
</gene>
<feature type="compositionally biased region" description="Low complexity" evidence="1">
    <location>
        <begin position="215"/>
        <end position="226"/>
    </location>
</feature>
<reference evidence="2" key="1">
    <citation type="journal article" date="2015" name="Nature">
        <title>Complex archaea that bridge the gap between prokaryotes and eukaryotes.</title>
        <authorList>
            <person name="Spang A."/>
            <person name="Saw J.H."/>
            <person name="Jorgensen S.L."/>
            <person name="Zaremba-Niedzwiedzka K."/>
            <person name="Martijn J."/>
            <person name="Lind A.E."/>
            <person name="van Eijk R."/>
            <person name="Schleper C."/>
            <person name="Guy L."/>
            <person name="Ettema T.J."/>
        </authorList>
    </citation>
    <scope>NUCLEOTIDE SEQUENCE</scope>
</reference>
<sequence>GAVNTANSTTLPIVIPIGSRTPRICCRRLFKIHFRFLCAPVRRKVARIQADIALADALVEKVLEPGIDYGLHPGTRSQALKDPGAATIINAFNCYPKAEVLFREVTDVKISYVFDVALISREDGLTKCTGTGACTTMETRYGYRWVTDPEAYGFDRASLKTRSRDGRQLYRITNPDWSELENTILKMARKRAEVDAAMALPGVSRFMSKLNTGQPAARSSGPPSSRTNRAPGPYDPRGQLRE</sequence>
<dbReference type="AlphaFoldDB" id="A0A0F9CTB9"/>
<comment type="caution">
    <text evidence="2">The sequence shown here is derived from an EMBL/GenBank/DDBJ whole genome shotgun (WGS) entry which is preliminary data.</text>
</comment>
<dbReference type="EMBL" id="LAZR01031809">
    <property type="protein sequence ID" value="KKL52678.1"/>
    <property type="molecule type" value="Genomic_DNA"/>
</dbReference>
<name>A0A0F9CTB9_9ZZZZ</name>
<evidence type="ECO:0000313" key="2">
    <source>
        <dbReference type="EMBL" id="KKL52678.1"/>
    </source>
</evidence>
<evidence type="ECO:0000256" key="1">
    <source>
        <dbReference type="SAM" id="MobiDB-lite"/>
    </source>
</evidence>
<proteinExistence type="predicted"/>